<dbReference type="EMBL" id="KB206670">
    <property type="protein sequence ID" value="ELP89163.1"/>
    <property type="molecule type" value="Genomic_DNA"/>
</dbReference>
<dbReference type="Proteomes" id="UP000014680">
    <property type="component" value="Unassembled WGS sequence"/>
</dbReference>
<dbReference type="RefSeq" id="XP_004255934.1">
    <property type="nucleotide sequence ID" value="XM_004255886.1"/>
</dbReference>
<keyword evidence="2" id="KW-1185">Reference proteome</keyword>
<dbReference type="OMA" id="GSEYECI"/>
<evidence type="ECO:0000313" key="2">
    <source>
        <dbReference type="Proteomes" id="UP000014680"/>
    </source>
</evidence>
<name>A0A0A1UAE4_ENTIV</name>
<reference evidence="1 2" key="1">
    <citation type="submission" date="2012-10" db="EMBL/GenBank/DDBJ databases">
        <authorList>
            <person name="Zafar N."/>
            <person name="Inman J."/>
            <person name="Hall N."/>
            <person name="Lorenzi H."/>
            <person name="Caler E."/>
        </authorList>
    </citation>
    <scope>NUCLEOTIDE SEQUENCE [LARGE SCALE GENOMIC DNA]</scope>
    <source>
        <strain evidence="1 2">IP1</strain>
    </source>
</reference>
<accession>A0A0A1UAE4</accession>
<dbReference type="GeneID" id="14888263"/>
<dbReference type="OrthoDB" id="28540at2759"/>
<protein>
    <recommendedName>
        <fullName evidence="3">USP domain-containing protein</fullName>
    </recommendedName>
</protein>
<dbReference type="SUPFAM" id="SSF54001">
    <property type="entry name" value="Cysteine proteinases"/>
    <property type="match status" value="1"/>
</dbReference>
<evidence type="ECO:0008006" key="3">
    <source>
        <dbReference type="Google" id="ProtNLM"/>
    </source>
</evidence>
<organism evidence="1 2">
    <name type="scientific">Entamoeba invadens IP1</name>
    <dbReference type="NCBI Taxonomy" id="370355"/>
    <lineage>
        <taxon>Eukaryota</taxon>
        <taxon>Amoebozoa</taxon>
        <taxon>Evosea</taxon>
        <taxon>Archamoebae</taxon>
        <taxon>Mastigamoebida</taxon>
        <taxon>Entamoebidae</taxon>
        <taxon>Entamoeba</taxon>
    </lineage>
</organism>
<dbReference type="VEuPathDB" id="AmoebaDB:EIN_485550"/>
<proteinExistence type="predicted"/>
<sequence length="230" mass="26156">MSTVTSRELSLLIDILRNVKRFKNWVLSRQNSTPLLSELQECLGGMDIHATCTVHEFMEALQKEVNSAEVTDEEEGCPLNGILVSTFQCLQCNIEWTKTTSPLFITIMKNTDVDTNTVQKAVVSFLEAHFSSRMQCKACNKDLMVINEYLFAPKILCVELTHLDVPLQLEENVFINGSEYECIATVAQRDQTLFSARKVADKSWKFSEDVGGLKMTDDIKYVFFKAKDYI</sequence>
<gene>
    <name evidence="1" type="ORF">EIN_485550</name>
</gene>
<evidence type="ECO:0000313" key="1">
    <source>
        <dbReference type="EMBL" id="ELP89163.1"/>
    </source>
</evidence>
<dbReference type="InterPro" id="IPR038765">
    <property type="entry name" value="Papain-like_cys_pep_sf"/>
</dbReference>
<dbReference type="AlphaFoldDB" id="A0A0A1UAE4"/>
<dbReference type="KEGG" id="eiv:EIN_485550"/>